<organism evidence="1 2">
    <name type="scientific">Cotesia glomerata</name>
    <name type="common">Lepidopteran parasitic wasp</name>
    <name type="synonym">Apanteles glomeratus</name>
    <dbReference type="NCBI Taxonomy" id="32391"/>
    <lineage>
        <taxon>Eukaryota</taxon>
        <taxon>Metazoa</taxon>
        <taxon>Ecdysozoa</taxon>
        <taxon>Arthropoda</taxon>
        <taxon>Hexapoda</taxon>
        <taxon>Insecta</taxon>
        <taxon>Pterygota</taxon>
        <taxon>Neoptera</taxon>
        <taxon>Endopterygota</taxon>
        <taxon>Hymenoptera</taxon>
        <taxon>Apocrita</taxon>
        <taxon>Ichneumonoidea</taxon>
        <taxon>Braconidae</taxon>
        <taxon>Microgastrinae</taxon>
        <taxon>Cotesia</taxon>
    </lineage>
</organism>
<dbReference type="EMBL" id="JAHXZJ010001119">
    <property type="protein sequence ID" value="KAH0553518.1"/>
    <property type="molecule type" value="Genomic_DNA"/>
</dbReference>
<evidence type="ECO:0000313" key="2">
    <source>
        <dbReference type="Proteomes" id="UP000826195"/>
    </source>
</evidence>
<dbReference type="Proteomes" id="UP000826195">
    <property type="component" value="Unassembled WGS sequence"/>
</dbReference>
<sequence>MESENETNKQGARDSGWWDSGEGGRVWGLDWEWLALSLSVRIPSSGGLKLYRTITSREFSRFQAAPACTTVSSLPVFETYTKLIPTRMFTVLVLVLAKALGTCKSVNPNLEKWTHNLDYVFHLKLLSAGPSMRIILTYK</sequence>
<accession>A0AAV7IHG4</accession>
<reference evidence="1 2" key="1">
    <citation type="journal article" date="2021" name="J. Hered.">
        <title>A chromosome-level genome assembly of the parasitoid wasp, Cotesia glomerata (Hymenoptera: Braconidae).</title>
        <authorList>
            <person name="Pinto B.J."/>
            <person name="Weis J.J."/>
            <person name="Gamble T."/>
            <person name="Ode P.J."/>
            <person name="Paul R."/>
            <person name="Zaspel J.M."/>
        </authorList>
    </citation>
    <scope>NUCLEOTIDE SEQUENCE [LARGE SCALE GENOMIC DNA]</scope>
    <source>
        <strain evidence="1">CgM1</strain>
    </source>
</reference>
<comment type="caution">
    <text evidence="1">The sequence shown here is derived from an EMBL/GenBank/DDBJ whole genome shotgun (WGS) entry which is preliminary data.</text>
</comment>
<name>A0AAV7IHG4_COTGL</name>
<gene>
    <name evidence="1" type="ORF">KQX54_001849</name>
</gene>
<protein>
    <submittedName>
        <fullName evidence="1">Uncharacterized protein</fullName>
    </submittedName>
</protein>
<proteinExistence type="predicted"/>
<dbReference type="AlphaFoldDB" id="A0AAV7IHG4"/>
<keyword evidence="2" id="KW-1185">Reference proteome</keyword>
<evidence type="ECO:0000313" key="1">
    <source>
        <dbReference type="EMBL" id="KAH0553518.1"/>
    </source>
</evidence>